<reference evidence="2 3" key="1">
    <citation type="journal article" date="2007" name="Nature">
        <title>Evolution of genes and genomes on the Drosophila phylogeny.</title>
        <authorList>
            <consortium name="Drosophila 12 Genomes Consortium"/>
            <person name="Clark A.G."/>
            <person name="Eisen M.B."/>
            <person name="Smith D.R."/>
            <person name="Bergman C.M."/>
            <person name="Oliver B."/>
            <person name="Markow T.A."/>
            <person name="Kaufman T.C."/>
            <person name="Kellis M."/>
            <person name="Gelbart W."/>
            <person name="Iyer V.N."/>
            <person name="Pollard D.A."/>
            <person name="Sackton T.B."/>
            <person name="Larracuente A.M."/>
            <person name="Singh N.D."/>
            <person name="Abad J.P."/>
            <person name="Abt D.N."/>
            <person name="Adryan B."/>
            <person name="Aguade M."/>
            <person name="Akashi H."/>
            <person name="Anderson W.W."/>
            <person name="Aquadro C.F."/>
            <person name="Ardell D.H."/>
            <person name="Arguello R."/>
            <person name="Artieri C.G."/>
            <person name="Barbash D.A."/>
            <person name="Barker D."/>
            <person name="Barsanti P."/>
            <person name="Batterham P."/>
            <person name="Batzoglou S."/>
            <person name="Begun D."/>
            <person name="Bhutkar A."/>
            <person name="Blanco E."/>
            <person name="Bosak S.A."/>
            <person name="Bradley R.K."/>
            <person name="Brand A.D."/>
            <person name="Brent M.R."/>
            <person name="Brooks A.N."/>
            <person name="Brown R.H."/>
            <person name="Butlin R.K."/>
            <person name="Caggese C."/>
            <person name="Calvi B.R."/>
            <person name="Bernardo de Carvalho A."/>
            <person name="Caspi A."/>
            <person name="Castrezana S."/>
            <person name="Celniker S.E."/>
            <person name="Chang J.L."/>
            <person name="Chapple C."/>
            <person name="Chatterji S."/>
            <person name="Chinwalla A."/>
            <person name="Civetta A."/>
            <person name="Clifton S.W."/>
            <person name="Comeron J.M."/>
            <person name="Costello J.C."/>
            <person name="Coyne J.A."/>
            <person name="Daub J."/>
            <person name="David R.G."/>
            <person name="Delcher A.L."/>
            <person name="Delehaunty K."/>
            <person name="Do C.B."/>
            <person name="Ebling H."/>
            <person name="Edwards K."/>
            <person name="Eickbush T."/>
            <person name="Evans J.D."/>
            <person name="Filipski A."/>
            <person name="Findeiss S."/>
            <person name="Freyhult E."/>
            <person name="Fulton L."/>
            <person name="Fulton R."/>
            <person name="Garcia A.C."/>
            <person name="Gardiner A."/>
            <person name="Garfield D.A."/>
            <person name="Garvin B.E."/>
            <person name="Gibson G."/>
            <person name="Gilbert D."/>
            <person name="Gnerre S."/>
            <person name="Godfrey J."/>
            <person name="Good R."/>
            <person name="Gotea V."/>
            <person name="Gravely B."/>
            <person name="Greenberg A.J."/>
            <person name="Griffiths-Jones S."/>
            <person name="Gross S."/>
            <person name="Guigo R."/>
            <person name="Gustafson E.A."/>
            <person name="Haerty W."/>
            <person name="Hahn M.W."/>
            <person name="Halligan D.L."/>
            <person name="Halpern A.L."/>
            <person name="Halter G.M."/>
            <person name="Han M.V."/>
            <person name="Heger A."/>
            <person name="Hillier L."/>
            <person name="Hinrichs A.S."/>
            <person name="Holmes I."/>
            <person name="Hoskins R.A."/>
            <person name="Hubisz M.J."/>
            <person name="Hultmark D."/>
            <person name="Huntley M.A."/>
            <person name="Jaffe D.B."/>
            <person name="Jagadeeshan S."/>
            <person name="Jeck W.R."/>
            <person name="Johnson J."/>
            <person name="Jones C.D."/>
            <person name="Jordan W.C."/>
            <person name="Karpen G.H."/>
            <person name="Kataoka E."/>
            <person name="Keightley P.D."/>
            <person name="Kheradpour P."/>
            <person name="Kirkness E.F."/>
            <person name="Koerich L.B."/>
            <person name="Kristiansen K."/>
            <person name="Kudrna D."/>
            <person name="Kulathinal R.J."/>
            <person name="Kumar S."/>
            <person name="Kwok R."/>
            <person name="Lander E."/>
            <person name="Langley C.H."/>
            <person name="Lapoint R."/>
            <person name="Lazzaro B.P."/>
            <person name="Lee S.J."/>
            <person name="Levesque L."/>
            <person name="Li R."/>
            <person name="Lin C.F."/>
            <person name="Lin M.F."/>
            <person name="Lindblad-Toh K."/>
            <person name="Llopart A."/>
            <person name="Long M."/>
            <person name="Low L."/>
            <person name="Lozovsky E."/>
            <person name="Lu J."/>
            <person name="Luo M."/>
            <person name="Machado C.A."/>
            <person name="Makalowski W."/>
            <person name="Marzo M."/>
            <person name="Matsuda M."/>
            <person name="Matzkin L."/>
            <person name="McAllister B."/>
            <person name="McBride C.S."/>
            <person name="McKernan B."/>
            <person name="McKernan K."/>
            <person name="Mendez-Lago M."/>
            <person name="Minx P."/>
            <person name="Mollenhauer M.U."/>
            <person name="Montooth K."/>
            <person name="Mount S.M."/>
            <person name="Mu X."/>
            <person name="Myers E."/>
            <person name="Negre B."/>
            <person name="Newfeld S."/>
            <person name="Nielsen R."/>
            <person name="Noor M.A."/>
            <person name="O'Grady P."/>
            <person name="Pachter L."/>
            <person name="Papaceit M."/>
            <person name="Parisi M.J."/>
            <person name="Parisi M."/>
            <person name="Parts L."/>
            <person name="Pedersen J.S."/>
            <person name="Pesole G."/>
            <person name="Phillippy A.M."/>
            <person name="Ponting C.P."/>
            <person name="Pop M."/>
            <person name="Porcelli D."/>
            <person name="Powell J.R."/>
            <person name="Prohaska S."/>
            <person name="Pruitt K."/>
            <person name="Puig M."/>
            <person name="Quesneville H."/>
            <person name="Ram K.R."/>
            <person name="Rand D."/>
            <person name="Rasmussen M.D."/>
            <person name="Reed L.K."/>
            <person name="Reenan R."/>
            <person name="Reily A."/>
            <person name="Remington K.A."/>
            <person name="Rieger T.T."/>
            <person name="Ritchie M.G."/>
            <person name="Robin C."/>
            <person name="Rogers Y.H."/>
            <person name="Rohde C."/>
            <person name="Rozas J."/>
            <person name="Rubenfield M.J."/>
            <person name="Ruiz A."/>
            <person name="Russo S."/>
            <person name="Salzberg S.L."/>
            <person name="Sanchez-Gracia A."/>
            <person name="Saranga D.J."/>
            <person name="Sato H."/>
            <person name="Schaeffer S.W."/>
            <person name="Schatz M.C."/>
            <person name="Schlenke T."/>
            <person name="Schwartz R."/>
            <person name="Segarra C."/>
            <person name="Singh R.S."/>
            <person name="Sirot L."/>
            <person name="Sirota M."/>
            <person name="Sisneros N.B."/>
            <person name="Smith C.D."/>
            <person name="Smith T.F."/>
            <person name="Spieth J."/>
            <person name="Stage D.E."/>
            <person name="Stark A."/>
            <person name="Stephan W."/>
            <person name="Strausberg R.L."/>
            <person name="Strempel S."/>
            <person name="Sturgill D."/>
            <person name="Sutton G."/>
            <person name="Sutton G.G."/>
            <person name="Tao W."/>
            <person name="Teichmann S."/>
            <person name="Tobari Y.N."/>
            <person name="Tomimura Y."/>
            <person name="Tsolas J.M."/>
            <person name="Valente V.L."/>
            <person name="Venter E."/>
            <person name="Venter J.C."/>
            <person name="Vicario S."/>
            <person name="Vieira F.G."/>
            <person name="Vilella A.J."/>
            <person name="Villasante A."/>
            <person name="Walenz B."/>
            <person name="Wang J."/>
            <person name="Wasserman M."/>
            <person name="Watts T."/>
            <person name="Wilson D."/>
            <person name="Wilson R.K."/>
            <person name="Wing R.A."/>
            <person name="Wolfner M.F."/>
            <person name="Wong A."/>
            <person name="Wong G.K."/>
            <person name="Wu C.I."/>
            <person name="Wu G."/>
            <person name="Yamamoto D."/>
            <person name="Yang H.P."/>
            <person name="Yang S.P."/>
            <person name="Yorke J.A."/>
            <person name="Yoshida K."/>
            <person name="Zdobnov E."/>
            <person name="Zhang P."/>
            <person name="Zhang Y."/>
            <person name="Zimin A.V."/>
            <person name="Baldwin J."/>
            <person name="Abdouelleil A."/>
            <person name="Abdulkadir J."/>
            <person name="Abebe A."/>
            <person name="Abera B."/>
            <person name="Abreu J."/>
            <person name="Acer S.C."/>
            <person name="Aftuck L."/>
            <person name="Alexander A."/>
            <person name="An P."/>
            <person name="Anderson E."/>
            <person name="Anderson S."/>
            <person name="Arachi H."/>
            <person name="Azer M."/>
            <person name="Bachantsang P."/>
            <person name="Barry A."/>
            <person name="Bayul T."/>
            <person name="Berlin A."/>
            <person name="Bessette D."/>
            <person name="Bloom T."/>
            <person name="Blye J."/>
            <person name="Boguslavskiy L."/>
            <person name="Bonnet C."/>
            <person name="Boukhgalter B."/>
            <person name="Bourzgui I."/>
            <person name="Brown A."/>
            <person name="Cahill P."/>
            <person name="Channer S."/>
            <person name="Cheshatsang Y."/>
            <person name="Chuda L."/>
            <person name="Citroen M."/>
            <person name="Collymore A."/>
            <person name="Cooke P."/>
            <person name="Costello M."/>
            <person name="D'Aco K."/>
            <person name="Daza R."/>
            <person name="De Haan G."/>
            <person name="DeGray S."/>
            <person name="DeMaso C."/>
            <person name="Dhargay N."/>
            <person name="Dooley K."/>
            <person name="Dooley E."/>
            <person name="Doricent M."/>
            <person name="Dorje P."/>
            <person name="Dorjee K."/>
            <person name="Dupes A."/>
            <person name="Elong R."/>
            <person name="Falk J."/>
            <person name="Farina A."/>
            <person name="Faro S."/>
            <person name="Ferguson D."/>
            <person name="Fisher S."/>
            <person name="Foley C.D."/>
            <person name="Franke A."/>
            <person name="Friedrich D."/>
            <person name="Gadbois L."/>
            <person name="Gearin G."/>
            <person name="Gearin C.R."/>
            <person name="Giannoukos G."/>
            <person name="Goode T."/>
            <person name="Graham J."/>
            <person name="Grandbois E."/>
            <person name="Grewal S."/>
            <person name="Gyaltsen K."/>
            <person name="Hafez N."/>
            <person name="Hagos B."/>
            <person name="Hall J."/>
            <person name="Henson C."/>
            <person name="Hollinger A."/>
            <person name="Honan T."/>
            <person name="Huard M.D."/>
            <person name="Hughes L."/>
            <person name="Hurhula B."/>
            <person name="Husby M.E."/>
            <person name="Kamat A."/>
            <person name="Kanga B."/>
            <person name="Kashin S."/>
            <person name="Khazanovich D."/>
            <person name="Kisner P."/>
            <person name="Lance K."/>
            <person name="Lara M."/>
            <person name="Lee W."/>
            <person name="Lennon N."/>
            <person name="Letendre F."/>
            <person name="LeVine R."/>
            <person name="Lipovsky A."/>
            <person name="Liu X."/>
            <person name="Liu J."/>
            <person name="Liu S."/>
            <person name="Lokyitsang T."/>
            <person name="Lokyitsang Y."/>
            <person name="Lubonja R."/>
            <person name="Lui A."/>
            <person name="MacDonald P."/>
            <person name="Magnisalis V."/>
            <person name="Maru K."/>
            <person name="Matthews C."/>
            <person name="McCusker W."/>
            <person name="McDonough S."/>
            <person name="Mehta T."/>
            <person name="Meldrim J."/>
            <person name="Meneus L."/>
            <person name="Mihai O."/>
            <person name="Mihalev A."/>
            <person name="Mihova T."/>
            <person name="Mittelman R."/>
            <person name="Mlenga V."/>
            <person name="Montmayeur A."/>
            <person name="Mulrain L."/>
            <person name="Navidi A."/>
            <person name="Naylor J."/>
            <person name="Negash T."/>
            <person name="Nguyen T."/>
            <person name="Nguyen N."/>
            <person name="Nicol R."/>
            <person name="Norbu C."/>
            <person name="Norbu N."/>
            <person name="Novod N."/>
            <person name="O'Neill B."/>
            <person name="Osman S."/>
            <person name="Markiewicz E."/>
            <person name="Oyono O.L."/>
            <person name="Patti C."/>
            <person name="Phunkhang P."/>
            <person name="Pierre F."/>
            <person name="Priest M."/>
            <person name="Raghuraman S."/>
            <person name="Rege F."/>
            <person name="Reyes R."/>
            <person name="Rise C."/>
            <person name="Rogov P."/>
            <person name="Ross K."/>
            <person name="Ryan E."/>
            <person name="Settipalli S."/>
            <person name="Shea T."/>
            <person name="Sherpa N."/>
            <person name="Shi L."/>
            <person name="Shih D."/>
            <person name="Sparrow T."/>
            <person name="Spaulding J."/>
            <person name="Stalker J."/>
            <person name="Stange-Thomann N."/>
            <person name="Stavropoulos S."/>
            <person name="Stone C."/>
            <person name="Strader C."/>
            <person name="Tesfaye S."/>
            <person name="Thomson T."/>
            <person name="Thoulutsang Y."/>
            <person name="Thoulutsang D."/>
            <person name="Topham K."/>
            <person name="Topping I."/>
            <person name="Tsamla T."/>
            <person name="Vassiliev H."/>
            <person name="Vo A."/>
            <person name="Wangchuk T."/>
            <person name="Wangdi T."/>
            <person name="Weiand M."/>
            <person name="Wilkinson J."/>
            <person name="Wilson A."/>
            <person name="Yadav S."/>
            <person name="Young G."/>
            <person name="Yu Q."/>
            <person name="Zembek L."/>
            <person name="Zhong D."/>
            <person name="Zimmer A."/>
            <person name="Zwirko Z."/>
            <person name="Jaffe D.B."/>
            <person name="Alvarez P."/>
            <person name="Brockman W."/>
            <person name="Butler J."/>
            <person name="Chin C."/>
            <person name="Gnerre S."/>
            <person name="Grabherr M."/>
            <person name="Kleber M."/>
            <person name="Mauceli E."/>
            <person name="MacCallum I."/>
        </authorList>
    </citation>
    <scope>NUCLEOTIDE SEQUENCE [LARGE SCALE GENOMIC DNA]</scope>
    <source>
        <strain evidence="3">Rob3c / Tucson 14021-0248.25</strain>
    </source>
</reference>
<dbReference type="HOGENOM" id="CLU_964014_0_0_1"/>
<protein>
    <submittedName>
        <fullName evidence="2">GM11698</fullName>
    </submittedName>
</protein>
<dbReference type="EMBL" id="CH480861">
    <property type="protein sequence ID" value="EDW52808.1"/>
    <property type="molecule type" value="Genomic_DNA"/>
</dbReference>
<gene>
    <name evidence="2" type="primary">Dsec\GM11698</name>
    <name evidence="2" type="ORF">Dsec_GM11698</name>
</gene>
<dbReference type="Proteomes" id="UP000001292">
    <property type="component" value="Unassembled WGS sequence"/>
</dbReference>
<organism evidence="3">
    <name type="scientific">Drosophila sechellia</name>
    <name type="common">Fruit fly</name>
    <dbReference type="NCBI Taxonomy" id="7238"/>
    <lineage>
        <taxon>Eukaryota</taxon>
        <taxon>Metazoa</taxon>
        <taxon>Ecdysozoa</taxon>
        <taxon>Arthropoda</taxon>
        <taxon>Hexapoda</taxon>
        <taxon>Insecta</taxon>
        <taxon>Pterygota</taxon>
        <taxon>Neoptera</taxon>
        <taxon>Endopterygota</taxon>
        <taxon>Diptera</taxon>
        <taxon>Brachycera</taxon>
        <taxon>Muscomorpha</taxon>
        <taxon>Ephydroidea</taxon>
        <taxon>Drosophilidae</taxon>
        <taxon>Drosophila</taxon>
        <taxon>Sophophora</taxon>
    </lineage>
</organism>
<dbReference type="GO" id="GO:0003824">
    <property type="term" value="F:catalytic activity"/>
    <property type="evidence" value="ECO:0007669"/>
    <property type="project" value="InterPro"/>
</dbReference>
<dbReference type="Gene3D" id="3.60.10.10">
    <property type="entry name" value="Endonuclease/exonuclease/phosphatase"/>
    <property type="match status" value="1"/>
</dbReference>
<sequence>MDAVLLQASTTPAILGLDANAVSPMWLGKLSRHAEGQVNYRRGELRSEWMLGARVAALSQSTEMYTFDNYRASSDIDVTIVNEAASMRATYELRVDELELSDHNIITVVAEPTTALAVESIAPVPSWNFSNARWRLFKEKMQFDRDRKVSLRILGIRMIIDQTFWGQISNFAEDNRNRERILGLRSIASREAEEPSSFRTICLNDGTGKLLEKLVWIRLDRDIADAGDLSRPQFGFRKARSTVDAVNRVVEVAAQAIEGTKWKGGSKEFCLMVTLDIRNALTQQGGTGS</sequence>
<proteinExistence type="predicted"/>
<dbReference type="InterPro" id="IPR036691">
    <property type="entry name" value="Endo/exonu/phosph_ase_sf"/>
</dbReference>
<dbReference type="Pfam" id="PF14529">
    <property type="entry name" value="Exo_endo_phos_2"/>
    <property type="match status" value="1"/>
</dbReference>
<accession>B4IL11</accession>
<dbReference type="SUPFAM" id="SSF56219">
    <property type="entry name" value="DNase I-like"/>
    <property type="match status" value="1"/>
</dbReference>
<feature type="domain" description="Endonuclease/exonuclease/phosphatase" evidence="1">
    <location>
        <begin position="5"/>
        <end position="106"/>
    </location>
</feature>
<evidence type="ECO:0000259" key="1">
    <source>
        <dbReference type="Pfam" id="PF14529"/>
    </source>
</evidence>
<dbReference type="InterPro" id="IPR005135">
    <property type="entry name" value="Endo/exonuclease/phosphatase"/>
</dbReference>
<evidence type="ECO:0000313" key="3">
    <source>
        <dbReference type="Proteomes" id="UP000001292"/>
    </source>
</evidence>
<name>B4IL11_DROSE</name>
<keyword evidence="3" id="KW-1185">Reference proteome</keyword>
<dbReference type="AlphaFoldDB" id="B4IL11"/>
<evidence type="ECO:0000313" key="2">
    <source>
        <dbReference type="EMBL" id="EDW52808.1"/>
    </source>
</evidence>